<sequence length="258" mass="27992">MRIKCGRREGLSVDQCAGAAEVRGAPGRHPSPLAASRVQGGRCVDDSVRGVLCFQWLCPVIRVGQASPHMEEASEEGAGPPLPRAVSTSVLRVRPASNFWTKCYGLSPRVKCEHLRGSACVLGGIGHIEDTGPWAYSASVLRINPTSWLQRRRYKELYIYRDLTSLALSLLIGTGFGLVVIPTNSGQYGIHGVGICSVDHTTKHHDSPHRFRPFAIVSGGLRVSTNMTKPFRIGELKVRRAGLYCDGLNMNATADDGE</sequence>
<reference evidence="2 3" key="1">
    <citation type="submission" date="2024-07" db="EMBL/GenBank/DDBJ databases">
        <title>Chromosome-level genome assembly of the water stick insect Ranatra chinensis (Heteroptera: Nepidae).</title>
        <authorList>
            <person name="Liu X."/>
        </authorList>
    </citation>
    <scope>NUCLEOTIDE SEQUENCE [LARGE SCALE GENOMIC DNA]</scope>
    <source>
        <strain evidence="2">Cailab_2021Rc</strain>
        <tissue evidence="2">Muscle</tissue>
    </source>
</reference>
<dbReference type="AlphaFoldDB" id="A0ABD0XZU8"/>
<dbReference type="EMBL" id="JBFDAA010000017">
    <property type="protein sequence ID" value="KAL1116752.1"/>
    <property type="molecule type" value="Genomic_DNA"/>
</dbReference>
<keyword evidence="3" id="KW-1185">Reference proteome</keyword>
<name>A0ABD0XZU8_9HEMI</name>
<evidence type="ECO:0000313" key="3">
    <source>
        <dbReference type="Proteomes" id="UP001558652"/>
    </source>
</evidence>
<keyword evidence="1" id="KW-1133">Transmembrane helix</keyword>
<evidence type="ECO:0000256" key="1">
    <source>
        <dbReference type="SAM" id="Phobius"/>
    </source>
</evidence>
<feature type="transmembrane region" description="Helical" evidence="1">
    <location>
        <begin position="158"/>
        <end position="181"/>
    </location>
</feature>
<evidence type="ECO:0000313" key="2">
    <source>
        <dbReference type="EMBL" id="KAL1116752.1"/>
    </source>
</evidence>
<protein>
    <submittedName>
        <fullName evidence="2">Uncharacterized protein</fullName>
    </submittedName>
</protein>
<dbReference type="Proteomes" id="UP001558652">
    <property type="component" value="Unassembled WGS sequence"/>
</dbReference>
<gene>
    <name evidence="2" type="ORF">AAG570_005224</name>
</gene>
<comment type="caution">
    <text evidence="2">The sequence shown here is derived from an EMBL/GenBank/DDBJ whole genome shotgun (WGS) entry which is preliminary data.</text>
</comment>
<keyword evidence="1" id="KW-0812">Transmembrane</keyword>
<proteinExistence type="predicted"/>
<organism evidence="2 3">
    <name type="scientific">Ranatra chinensis</name>
    <dbReference type="NCBI Taxonomy" id="642074"/>
    <lineage>
        <taxon>Eukaryota</taxon>
        <taxon>Metazoa</taxon>
        <taxon>Ecdysozoa</taxon>
        <taxon>Arthropoda</taxon>
        <taxon>Hexapoda</taxon>
        <taxon>Insecta</taxon>
        <taxon>Pterygota</taxon>
        <taxon>Neoptera</taxon>
        <taxon>Paraneoptera</taxon>
        <taxon>Hemiptera</taxon>
        <taxon>Heteroptera</taxon>
        <taxon>Panheteroptera</taxon>
        <taxon>Nepomorpha</taxon>
        <taxon>Nepidae</taxon>
        <taxon>Ranatrinae</taxon>
        <taxon>Ranatra</taxon>
    </lineage>
</organism>
<accession>A0ABD0XZU8</accession>
<keyword evidence="1" id="KW-0472">Membrane</keyword>